<dbReference type="EMBL" id="LSRX01001296">
    <property type="protein sequence ID" value="OLP81280.1"/>
    <property type="molecule type" value="Genomic_DNA"/>
</dbReference>
<protein>
    <submittedName>
        <fullName evidence="1">Uncharacterized protein</fullName>
    </submittedName>
</protein>
<proteinExistence type="predicted"/>
<gene>
    <name evidence="1" type="ORF">AK812_SmicGene38189</name>
</gene>
<evidence type="ECO:0000313" key="1">
    <source>
        <dbReference type="EMBL" id="OLP81280.1"/>
    </source>
</evidence>
<dbReference type="Proteomes" id="UP000186817">
    <property type="component" value="Unassembled WGS sequence"/>
</dbReference>
<sequence>MAAYSRWCAFDVPGRDEIQFSRENFVRIPLWNEKSQLVSRQPGIDRLIPARYLFCKRCQLPANRPLDSSSQSTKIERRGLATVGDRPSAAFNARAFVEKKISWKEVARASLKSLQSCIVRQTGYLAVSAVMPQDSGKLLHGNMK</sequence>
<organism evidence="1 2">
    <name type="scientific">Symbiodinium microadriaticum</name>
    <name type="common">Dinoflagellate</name>
    <name type="synonym">Zooxanthella microadriatica</name>
    <dbReference type="NCBI Taxonomy" id="2951"/>
    <lineage>
        <taxon>Eukaryota</taxon>
        <taxon>Sar</taxon>
        <taxon>Alveolata</taxon>
        <taxon>Dinophyceae</taxon>
        <taxon>Suessiales</taxon>
        <taxon>Symbiodiniaceae</taxon>
        <taxon>Symbiodinium</taxon>
    </lineage>
</organism>
<reference evidence="1 2" key="1">
    <citation type="submission" date="2016-02" db="EMBL/GenBank/DDBJ databases">
        <title>Genome analysis of coral dinoflagellate symbionts highlights evolutionary adaptations to a symbiotic lifestyle.</title>
        <authorList>
            <person name="Aranda M."/>
            <person name="Li Y."/>
            <person name="Liew Y.J."/>
            <person name="Baumgarten S."/>
            <person name="Simakov O."/>
            <person name="Wilson M."/>
            <person name="Piel J."/>
            <person name="Ashoor H."/>
            <person name="Bougouffa S."/>
            <person name="Bajic V.B."/>
            <person name="Ryu T."/>
            <person name="Ravasi T."/>
            <person name="Bayer T."/>
            <person name="Micklem G."/>
            <person name="Kim H."/>
            <person name="Bhak J."/>
            <person name="Lajeunesse T.C."/>
            <person name="Voolstra C.R."/>
        </authorList>
    </citation>
    <scope>NUCLEOTIDE SEQUENCE [LARGE SCALE GENOMIC DNA]</scope>
    <source>
        <strain evidence="1 2">CCMP2467</strain>
    </source>
</reference>
<comment type="caution">
    <text evidence="1">The sequence shown here is derived from an EMBL/GenBank/DDBJ whole genome shotgun (WGS) entry which is preliminary data.</text>
</comment>
<keyword evidence="2" id="KW-1185">Reference proteome</keyword>
<name>A0A1Q9CEC2_SYMMI</name>
<dbReference type="AlphaFoldDB" id="A0A1Q9CEC2"/>
<evidence type="ECO:0000313" key="2">
    <source>
        <dbReference type="Proteomes" id="UP000186817"/>
    </source>
</evidence>
<accession>A0A1Q9CEC2</accession>